<dbReference type="Proteomes" id="UP000309997">
    <property type="component" value="Unassembled WGS sequence"/>
</dbReference>
<organism evidence="1 2">
    <name type="scientific">Populus alba</name>
    <name type="common">White poplar</name>
    <dbReference type="NCBI Taxonomy" id="43335"/>
    <lineage>
        <taxon>Eukaryota</taxon>
        <taxon>Viridiplantae</taxon>
        <taxon>Streptophyta</taxon>
        <taxon>Embryophyta</taxon>
        <taxon>Tracheophyta</taxon>
        <taxon>Spermatophyta</taxon>
        <taxon>Magnoliopsida</taxon>
        <taxon>eudicotyledons</taxon>
        <taxon>Gunneridae</taxon>
        <taxon>Pentapetalae</taxon>
        <taxon>rosids</taxon>
        <taxon>fabids</taxon>
        <taxon>Malpighiales</taxon>
        <taxon>Salicaceae</taxon>
        <taxon>Saliceae</taxon>
        <taxon>Populus</taxon>
    </lineage>
</organism>
<reference evidence="1 2" key="1">
    <citation type="journal article" date="2024" name="Plant Biotechnol. J.">
        <title>Genome and CRISPR/Cas9 system of a widespread forest tree (Populus alba) in the world.</title>
        <authorList>
            <person name="Liu Y.J."/>
            <person name="Jiang P.F."/>
            <person name="Han X.M."/>
            <person name="Li X.Y."/>
            <person name="Wang H.M."/>
            <person name="Wang Y.J."/>
            <person name="Wang X.X."/>
            <person name="Zeng Q.Y."/>
        </authorList>
    </citation>
    <scope>NUCLEOTIDE SEQUENCE [LARGE SCALE GENOMIC DNA]</scope>
    <source>
        <strain evidence="2">cv. PAL-ZL1</strain>
    </source>
</reference>
<proteinExistence type="predicted"/>
<evidence type="ECO:0000313" key="2">
    <source>
        <dbReference type="Proteomes" id="UP000309997"/>
    </source>
</evidence>
<gene>
    <name evidence="1" type="ORF">D5086_027828</name>
</gene>
<comment type="caution">
    <text evidence="1">The sequence shown here is derived from an EMBL/GenBank/DDBJ whole genome shotgun (WGS) entry which is preliminary data.</text>
</comment>
<protein>
    <submittedName>
        <fullName evidence="1">Uncharacterized protein</fullName>
    </submittedName>
</protein>
<sequence>MFSDKLALWMFWQFMGLVNLGGVFGCVISEGHWVFVGLPNAVKAWSTQVYALFVDSITHLSLSFFSVYAASPPPHPHLLFISDRVFQFNFRFVNQITGRENKQRVVERMMKFSLFFFQTKPTDDRGDDAPSRQKKNERRVPQRRKTTTEANITITNKRVSHRLDRRWPLSERHVKPASPPAESEGDRLTQPLISDGSNRGKDLSVLWALDLVTDFGGFDVSR</sequence>
<name>A0ACC4AWF9_POPAL</name>
<accession>A0ACC4AWF9</accession>
<keyword evidence="2" id="KW-1185">Reference proteome</keyword>
<evidence type="ECO:0000313" key="1">
    <source>
        <dbReference type="EMBL" id="KAL3570579.1"/>
    </source>
</evidence>
<dbReference type="EMBL" id="RCHU02000015">
    <property type="protein sequence ID" value="KAL3570579.1"/>
    <property type="molecule type" value="Genomic_DNA"/>
</dbReference>